<evidence type="ECO:0000313" key="5">
    <source>
        <dbReference type="Proteomes" id="UP000326852"/>
    </source>
</evidence>
<comment type="caution">
    <text evidence="4">The sequence shown here is derived from an EMBL/GenBank/DDBJ whole genome shotgun (WGS) entry which is preliminary data.</text>
</comment>
<dbReference type="AlphaFoldDB" id="A0A5N6MF20"/>
<keyword evidence="1 4" id="KW-0378">Hydrolase</keyword>
<reference evidence="4 5" key="1">
    <citation type="submission" date="2019-08" db="EMBL/GenBank/DDBJ databases">
        <title>Arthrobacter sp. nov., isolated from plateau pika and Tibetan wild ass.</title>
        <authorList>
            <person name="Ge Y."/>
        </authorList>
    </citation>
    <scope>NUCLEOTIDE SEQUENCE [LARGE SCALE GENOMIC DNA]</scope>
    <source>
        <strain evidence="4 5">785</strain>
    </source>
</reference>
<proteinExistence type="predicted"/>
<dbReference type="RefSeq" id="WP_152272734.1">
    <property type="nucleotide sequence ID" value="NZ_VTFX01000005.1"/>
</dbReference>
<dbReference type="PANTHER" id="PTHR12304">
    <property type="entry name" value="INOSINE-URIDINE PREFERRING NUCLEOSIDE HYDROLASE"/>
    <property type="match status" value="1"/>
</dbReference>
<dbReference type="SUPFAM" id="SSF53590">
    <property type="entry name" value="Nucleoside hydrolase"/>
    <property type="match status" value="1"/>
</dbReference>
<keyword evidence="5" id="KW-1185">Reference proteome</keyword>
<dbReference type="Pfam" id="PF01156">
    <property type="entry name" value="IU_nuc_hydro"/>
    <property type="match status" value="1"/>
</dbReference>
<gene>
    <name evidence="4" type="ORF">GD627_12215</name>
</gene>
<evidence type="ECO:0000313" key="4">
    <source>
        <dbReference type="EMBL" id="KAD3515066.1"/>
    </source>
</evidence>
<evidence type="ECO:0000256" key="1">
    <source>
        <dbReference type="ARBA" id="ARBA00022801"/>
    </source>
</evidence>
<dbReference type="EMBL" id="VTFX01000005">
    <property type="protein sequence ID" value="KAD3515066.1"/>
    <property type="molecule type" value="Genomic_DNA"/>
</dbReference>
<dbReference type="InterPro" id="IPR023186">
    <property type="entry name" value="IUNH"/>
</dbReference>
<dbReference type="InterPro" id="IPR001910">
    <property type="entry name" value="Inosine/uridine_hydrolase_dom"/>
</dbReference>
<keyword evidence="2" id="KW-0326">Glycosidase</keyword>
<accession>A0A5N6MF20</accession>
<protein>
    <submittedName>
        <fullName evidence="4">Nucleoside hydrolase</fullName>
    </submittedName>
</protein>
<organism evidence="4 5">
    <name type="scientific">Arthrobacter yangruifuii</name>
    <dbReference type="NCBI Taxonomy" id="2606616"/>
    <lineage>
        <taxon>Bacteria</taxon>
        <taxon>Bacillati</taxon>
        <taxon>Actinomycetota</taxon>
        <taxon>Actinomycetes</taxon>
        <taxon>Micrococcales</taxon>
        <taxon>Micrococcaceae</taxon>
        <taxon>Arthrobacter</taxon>
    </lineage>
</organism>
<dbReference type="GO" id="GO:0005829">
    <property type="term" value="C:cytosol"/>
    <property type="evidence" value="ECO:0007669"/>
    <property type="project" value="TreeGrafter"/>
</dbReference>
<dbReference type="InterPro" id="IPR036452">
    <property type="entry name" value="Ribo_hydro-like"/>
</dbReference>
<feature type="domain" description="Inosine/uridine-preferring nucleoside hydrolase" evidence="3">
    <location>
        <begin position="15"/>
        <end position="330"/>
    </location>
</feature>
<sequence>MHSSSASSPQRRIPVIADVDTGVDDALALTFLARSPRIDLRAVTCVAGNTDVDQVLRNTLDVLDLAGRPDVPVARGAERPLINEPRNAHAFHGANGIGGLQLPASSTPASPLAAVELLHRTIEESPEPVTLLGIGPLTNLAVFLRAYPLTARKLKRIVFMGGSAGIGNATSHAEFNAWHDPEALAVVLDSGVPVTMYGLDVFMLATLDAPQYLKLEASSDPGARLVGELLASGARTRAAGGVIGSEPLPRVSANDGTLDPMTIGDAGAACLIAAPETVVLEDYPVRVELAGHSRGQTLVDRRLIAGEDTVHGLLAPAPVISVAMALDHPAMVRTFLDTVAPDEVIRT</sequence>
<dbReference type="PANTHER" id="PTHR12304:SF4">
    <property type="entry name" value="URIDINE NUCLEOSIDASE"/>
    <property type="match status" value="1"/>
</dbReference>
<dbReference type="Proteomes" id="UP000326852">
    <property type="component" value="Unassembled WGS sequence"/>
</dbReference>
<dbReference type="Gene3D" id="3.90.245.10">
    <property type="entry name" value="Ribonucleoside hydrolase-like"/>
    <property type="match status" value="1"/>
</dbReference>
<dbReference type="GO" id="GO:0008477">
    <property type="term" value="F:purine nucleosidase activity"/>
    <property type="evidence" value="ECO:0007669"/>
    <property type="project" value="TreeGrafter"/>
</dbReference>
<evidence type="ECO:0000259" key="3">
    <source>
        <dbReference type="Pfam" id="PF01156"/>
    </source>
</evidence>
<evidence type="ECO:0000256" key="2">
    <source>
        <dbReference type="ARBA" id="ARBA00023295"/>
    </source>
</evidence>
<name>A0A5N6MF20_9MICC</name>
<dbReference type="GO" id="GO:0006152">
    <property type="term" value="P:purine nucleoside catabolic process"/>
    <property type="evidence" value="ECO:0007669"/>
    <property type="project" value="TreeGrafter"/>
</dbReference>